<feature type="domain" description="ACT" evidence="8">
    <location>
        <begin position="726"/>
        <end position="805"/>
    </location>
</feature>
<keyword evidence="2 7" id="KW-0548">Nucleotidyltransferase</keyword>
<dbReference type="PROSITE" id="PS51831">
    <property type="entry name" value="HD"/>
    <property type="match status" value="1"/>
</dbReference>
<dbReference type="SUPFAM" id="SSF81891">
    <property type="entry name" value="Poly A polymerase C-terminal region-like"/>
    <property type="match status" value="1"/>
</dbReference>
<dbReference type="Gene3D" id="3.30.70.260">
    <property type="match status" value="1"/>
</dbReference>
<dbReference type="CDD" id="cd05401">
    <property type="entry name" value="NT_GlnE_GlnD_like"/>
    <property type="match status" value="1"/>
</dbReference>
<dbReference type="PROSITE" id="PS51671">
    <property type="entry name" value="ACT"/>
    <property type="match status" value="2"/>
</dbReference>
<comment type="function">
    <text evidence="7">Modifies, by uridylylation and deuridylylation, the PII regulatory proteins (GlnB and homologs), in response to the nitrogen status of the cell that GlnD senses through the glutamine level. Under low glutamine levels, catalyzes the conversion of the PII proteins and UTP to PII-UMP and PPi, while under higher glutamine levels, GlnD hydrolyzes PII-UMP to PII and UMP (deuridylylation). Thus, controls uridylylation state and activity of the PII proteins, and plays an important role in the regulation of nitrogen metabolism.</text>
</comment>
<dbReference type="SUPFAM" id="SSF55021">
    <property type="entry name" value="ACT-like"/>
    <property type="match status" value="2"/>
</dbReference>
<comment type="activity regulation">
    <text evidence="7">Uridylyltransferase (UTase) activity is inhibited by glutamine, while glutamine activates uridylyl-removing (UR) activity.</text>
</comment>
<keyword evidence="11" id="KW-1185">Reference proteome</keyword>
<evidence type="ECO:0000256" key="3">
    <source>
        <dbReference type="ARBA" id="ARBA00022737"/>
    </source>
</evidence>
<dbReference type="InterPro" id="IPR013546">
    <property type="entry name" value="PII_UdlTrfase/GS_AdlTrfase"/>
</dbReference>
<comment type="domain">
    <text evidence="7">Has four distinct domains: an N-terminal nucleotidyltransferase (NT) domain responsible for UTase activity, a central HD domain that encodes UR activity, and two C-terminal ACT domains that seem to have a role in glutamine sensing.</text>
</comment>
<dbReference type="EC" id="3.1.4.-" evidence="7"/>
<comment type="cofactor">
    <cofactor evidence="7">
        <name>Mg(2+)</name>
        <dbReference type="ChEBI" id="CHEBI:18420"/>
    </cofactor>
</comment>
<sequence>MHVIRIPSPRAVIDRRSLTTRIAALVEEQGSTEARKDIVPLLRDALAEGRAEIARRLVVKPSAGHDLAEAQAFLVDQILRIVHDHVVTHVYPASNRSTAERLTIAAVGGYGRGEMAPHSDVDIAFLTPIRSTAWCEQVIEAILYFLWDLGLKVGQSSRSLDEMVRMCKSDLTIRTAMLEARYVWGDQALFDEARQRFWKDVVRGTERQFVVEKLAERDSRHKRMGDSRYVVEPNVKEGKGSLRDLHTLYWIGKYIHKVRSPAELVDVGLLTRKEYRSFRRAENFFWAVRCHLHTITRRAEDRLTFDLQREVAARMNYADRPGKSAVERFMQYFFLQAKVVGSLTGVFLSQLDDQFAQRPVRGLLATFRAKERTVKGYKVFGGRIRAPSETWFSEDPVRLLDVFVVADREGLEIHPGTLRLIARDAVLIRDELRNDPRANALFLELLTSRRDPEKTLRAFNEAGVFGRFVTEFGRVNAQMQFDMYHHYTVDEHTIRAIGLLARFERGELHDEHPLAHDIIRKVRSRRALYVAVLLHDIAKGRGGDHSVLGAEIALKLCPRLGLHEEETELVSWLVRYHLIMSATAFKRDLSDAKTIDDFVGQVQFIDRLRQLTLLTIVDIRAVGPGTWNSWKRQLIGNLYGAAEERLRLGHAEYGREKRIAAKRAAVEAQLGDDSTLLDATGDLFTDAYWIAEPEDVIAKNLAQYHGSSDEPLSIQTEYYPARGATLVTVIAADHPGLFYRIAGGIHLAGGNIIDARIHTTRTGRAVDNFLIQDPLGRPFQEDAQLERLRVSIENALANRVELLPQLHARPDARLRADAFDVRPRVLVDNKASNRFTVIEVNARDRPALLNRLAHTLFDARLMVHSAHIATYGERAADTFYVTDLLGDKLQSQARIKSLEKRLLEAASEATGEAVAA</sequence>
<dbReference type="Proteomes" id="UP001556118">
    <property type="component" value="Unassembled WGS sequence"/>
</dbReference>
<dbReference type="InterPro" id="IPR003607">
    <property type="entry name" value="HD/PDEase_dom"/>
</dbReference>
<dbReference type="PANTHER" id="PTHR47320">
    <property type="entry name" value="BIFUNCTIONAL URIDYLYLTRANSFERASE/URIDYLYL-REMOVING ENZYME"/>
    <property type="match status" value="1"/>
</dbReference>
<keyword evidence="4 7" id="KW-0378">Hydrolase</keyword>
<dbReference type="NCBIfam" id="NF003467">
    <property type="entry name" value="PRK05092.1"/>
    <property type="match status" value="1"/>
</dbReference>
<evidence type="ECO:0000256" key="7">
    <source>
        <dbReference type="HAMAP-Rule" id="MF_00277"/>
    </source>
</evidence>
<keyword evidence="5 7" id="KW-0460">Magnesium</keyword>
<reference evidence="10 11" key="1">
    <citation type="submission" date="2024-06" db="EMBL/GenBank/DDBJ databases">
        <title>Novosphingobium rhizovicinus M1R2S20.</title>
        <authorList>
            <person name="Sun J.-Q."/>
        </authorList>
    </citation>
    <scope>NUCLEOTIDE SEQUENCE [LARGE SCALE GENOMIC DNA]</scope>
    <source>
        <strain evidence="10 11">M1R2S20</strain>
    </source>
</reference>
<dbReference type="RefSeq" id="WP_367773589.1">
    <property type="nucleotide sequence ID" value="NZ_JBFNXR010000044.1"/>
</dbReference>
<proteinExistence type="inferred from homology"/>
<dbReference type="Pfam" id="PF01966">
    <property type="entry name" value="HD"/>
    <property type="match status" value="1"/>
</dbReference>
<dbReference type="PANTHER" id="PTHR47320:SF1">
    <property type="entry name" value="BIFUNCTIONAL URIDYLYLTRANSFERASE_URIDYLYL-REMOVING ENZYME"/>
    <property type="match status" value="1"/>
</dbReference>
<evidence type="ECO:0000256" key="5">
    <source>
        <dbReference type="ARBA" id="ARBA00022842"/>
    </source>
</evidence>
<evidence type="ECO:0000256" key="4">
    <source>
        <dbReference type="ARBA" id="ARBA00022801"/>
    </source>
</evidence>
<evidence type="ECO:0000313" key="10">
    <source>
        <dbReference type="EMBL" id="MEW9855726.1"/>
    </source>
</evidence>
<dbReference type="NCBIfam" id="TIGR01693">
    <property type="entry name" value="UTase_glnD"/>
    <property type="match status" value="1"/>
</dbReference>
<evidence type="ECO:0000256" key="1">
    <source>
        <dbReference type="ARBA" id="ARBA00022679"/>
    </source>
</evidence>
<accession>A0ABV3RC98</accession>
<organism evidence="10 11">
    <name type="scientific">Novosphingobium rhizovicinum</name>
    <dbReference type="NCBI Taxonomy" id="3228928"/>
    <lineage>
        <taxon>Bacteria</taxon>
        <taxon>Pseudomonadati</taxon>
        <taxon>Pseudomonadota</taxon>
        <taxon>Alphaproteobacteria</taxon>
        <taxon>Sphingomonadales</taxon>
        <taxon>Sphingomonadaceae</taxon>
        <taxon>Novosphingobium</taxon>
    </lineage>
</organism>
<dbReference type="Gene3D" id="1.10.3090.10">
    <property type="entry name" value="cca-adding enzyme, domain 2"/>
    <property type="match status" value="1"/>
</dbReference>
<comment type="catalytic activity">
    <reaction evidence="7">
        <text>[protein-PII]-uridylyl-L-tyrosine + H2O = [protein-PII]-L-tyrosine + UMP + H(+)</text>
        <dbReference type="Rhea" id="RHEA:48600"/>
        <dbReference type="Rhea" id="RHEA-COMP:12147"/>
        <dbReference type="Rhea" id="RHEA-COMP:12148"/>
        <dbReference type="ChEBI" id="CHEBI:15377"/>
        <dbReference type="ChEBI" id="CHEBI:15378"/>
        <dbReference type="ChEBI" id="CHEBI:46858"/>
        <dbReference type="ChEBI" id="CHEBI:57865"/>
        <dbReference type="ChEBI" id="CHEBI:90602"/>
    </reaction>
</comment>
<dbReference type="CDD" id="cd00077">
    <property type="entry name" value="HDc"/>
    <property type="match status" value="1"/>
</dbReference>
<protein>
    <recommendedName>
        <fullName evidence="7">Bifunctional uridylyltransferase/uridylyl-removing enzyme</fullName>
        <shortName evidence="7">UTase/UR</shortName>
    </recommendedName>
    <alternativeName>
        <fullName evidence="7">Bifunctional [protein-PII] modification enzyme</fullName>
    </alternativeName>
    <alternativeName>
        <fullName evidence="7">Bifunctional nitrogen sensor protein</fullName>
    </alternativeName>
    <domain>
        <recommendedName>
            <fullName evidence="7">[Protein-PII] uridylyltransferase</fullName>
            <shortName evidence="7">PII uridylyltransferase</shortName>
            <shortName evidence="7">UTase</shortName>
            <ecNumber evidence="7">2.7.7.59</ecNumber>
        </recommendedName>
    </domain>
    <domain>
        <recommendedName>
            <fullName evidence="7">[Protein-PII]-UMP uridylyl-removing enzyme</fullName>
            <shortName evidence="7">UR</shortName>
            <ecNumber evidence="7">3.1.4.-</ecNumber>
        </recommendedName>
    </domain>
</protein>
<dbReference type="InterPro" id="IPR010043">
    <property type="entry name" value="UTase/UR"/>
</dbReference>
<dbReference type="HAMAP" id="MF_00277">
    <property type="entry name" value="PII_uridylyl_transf"/>
    <property type="match status" value="1"/>
</dbReference>
<comment type="caution">
    <text evidence="10">The sequence shown here is derived from an EMBL/GenBank/DDBJ whole genome shotgun (WGS) entry which is preliminary data.</text>
</comment>
<evidence type="ECO:0000259" key="9">
    <source>
        <dbReference type="PROSITE" id="PS51831"/>
    </source>
</evidence>
<feature type="domain" description="HD" evidence="9">
    <location>
        <begin position="489"/>
        <end position="611"/>
    </location>
</feature>
<dbReference type="InterPro" id="IPR006674">
    <property type="entry name" value="HD_domain"/>
</dbReference>
<feature type="domain" description="ACT" evidence="8">
    <location>
        <begin position="837"/>
        <end position="914"/>
    </location>
</feature>
<dbReference type="SUPFAM" id="SSF81593">
    <property type="entry name" value="Nucleotidyltransferase substrate binding subunit/domain"/>
    <property type="match status" value="1"/>
</dbReference>
<dbReference type="Gene3D" id="3.30.460.10">
    <property type="entry name" value="Beta Polymerase, domain 2"/>
    <property type="match status" value="1"/>
</dbReference>
<dbReference type="EMBL" id="JBFNXR010000044">
    <property type="protein sequence ID" value="MEW9855726.1"/>
    <property type="molecule type" value="Genomic_DNA"/>
</dbReference>
<comment type="catalytic activity">
    <reaction evidence="7">
        <text>[protein-PII]-L-tyrosine + UTP = [protein-PII]-uridylyl-L-tyrosine + diphosphate</text>
        <dbReference type="Rhea" id="RHEA:13673"/>
        <dbReference type="Rhea" id="RHEA-COMP:12147"/>
        <dbReference type="Rhea" id="RHEA-COMP:12148"/>
        <dbReference type="ChEBI" id="CHEBI:33019"/>
        <dbReference type="ChEBI" id="CHEBI:46398"/>
        <dbReference type="ChEBI" id="CHEBI:46858"/>
        <dbReference type="ChEBI" id="CHEBI:90602"/>
        <dbReference type="EC" id="2.7.7.59"/>
    </reaction>
</comment>
<dbReference type="InterPro" id="IPR002912">
    <property type="entry name" value="ACT_dom"/>
</dbReference>
<dbReference type="CDD" id="cd04899">
    <property type="entry name" value="ACT_ACR-UUR-like_2"/>
    <property type="match status" value="1"/>
</dbReference>
<dbReference type="PIRSF" id="PIRSF006288">
    <property type="entry name" value="PII_uridyltransf"/>
    <property type="match status" value="1"/>
</dbReference>
<comment type="similarity">
    <text evidence="7">Belongs to the GlnD family.</text>
</comment>
<dbReference type="InterPro" id="IPR043519">
    <property type="entry name" value="NT_sf"/>
</dbReference>
<comment type="caution">
    <text evidence="7">Lacks conserved residue(s) required for the propagation of feature annotation.</text>
</comment>
<evidence type="ECO:0000256" key="6">
    <source>
        <dbReference type="ARBA" id="ARBA00023268"/>
    </source>
</evidence>
<gene>
    <name evidence="7" type="primary">glnD</name>
    <name evidence="10" type="ORF">ABUH87_11280</name>
</gene>
<evidence type="ECO:0000313" key="11">
    <source>
        <dbReference type="Proteomes" id="UP001556118"/>
    </source>
</evidence>
<dbReference type="SUPFAM" id="SSF81301">
    <property type="entry name" value="Nucleotidyltransferase"/>
    <property type="match status" value="1"/>
</dbReference>
<dbReference type="CDD" id="cd04900">
    <property type="entry name" value="ACT_UUR-like_1"/>
    <property type="match status" value="1"/>
</dbReference>
<dbReference type="Pfam" id="PF08335">
    <property type="entry name" value="GlnD_UR_UTase"/>
    <property type="match status" value="1"/>
</dbReference>
<dbReference type="GO" id="GO:0008773">
    <property type="term" value="F:[protein-PII] uridylyltransferase activity"/>
    <property type="evidence" value="ECO:0007669"/>
    <property type="project" value="UniProtKB-EC"/>
</dbReference>
<feature type="region of interest" description="Uridylyltransferase" evidence="7">
    <location>
        <begin position="1"/>
        <end position="373"/>
    </location>
</feature>
<dbReference type="InterPro" id="IPR045865">
    <property type="entry name" value="ACT-like_dom_sf"/>
</dbReference>
<dbReference type="SMART" id="SM00471">
    <property type="entry name" value="HDc"/>
    <property type="match status" value="1"/>
</dbReference>
<dbReference type="EC" id="2.7.7.59" evidence="7"/>
<name>A0ABV3RC98_9SPHN</name>
<keyword evidence="1 7" id="KW-0808">Transferase</keyword>
<evidence type="ECO:0000256" key="2">
    <source>
        <dbReference type="ARBA" id="ARBA00022695"/>
    </source>
</evidence>
<evidence type="ECO:0000259" key="8">
    <source>
        <dbReference type="PROSITE" id="PS51671"/>
    </source>
</evidence>
<keyword evidence="6 7" id="KW-0511">Multifunctional enzyme</keyword>
<keyword evidence="3" id="KW-0677">Repeat</keyword>